<evidence type="ECO:0000256" key="3">
    <source>
        <dbReference type="ARBA" id="ARBA00022737"/>
    </source>
</evidence>
<protein>
    <recommendedName>
        <fullName evidence="6">Glycolate oxidase iron-sulfur subunit</fullName>
        <ecNumber evidence="6">1.1.99.14</ecNumber>
    </recommendedName>
</protein>
<dbReference type="EC" id="1.1.99.14" evidence="6"/>
<dbReference type="InterPro" id="IPR012257">
    <property type="entry name" value="Glc_ox_4Fe-4S"/>
</dbReference>
<keyword evidence="6" id="KW-0249">Electron transport</keyword>
<proteinExistence type="predicted"/>
<comment type="catalytic activity">
    <reaction evidence="6">
        <text>(R)-lactate + A = pyruvate + AH2</text>
        <dbReference type="Rhea" id="RHEA:15089"/>
        <dbReference type="ChEBI" id="CHEBI:13193"/>
        <dbReference type="ChEBI" id="CHEBI:15361"/>
        <dbReference type="ChEBI" id="CHEBI:16004"/>
        <dbReference type="ChEBI" id="CHEBI:17499"/>
    </reaction>
</comment>
<dbReference type="PIRSF" id="PIRSF000139">
    <property type="entry name" value="Glc_ox_4Fe-4S"/>
    <property type="match status" value="1"/>
</dbReference>
<evidence type="ECO:0000256" key="4">
    <source>
        <dbReference type="ARBA" id="ARBA00023004"/>
    </source>
</evidence>
<sequence>MTVLTSYDAIAKCNKCGFCHVACPIFRATGHESGVARGRLAMLRGIIEKRVEWDEELEDPLFTCLGCGACTTNCFGKVPTADLVLNARAEYLDKVGKKPAHRLLFEHLLPYPKRLHVAARAVALGKNSGASKVANALGLLRIFGRDLPKAEGIVDKLPMSSFRGTIKPGVYPGQGDKLKIGYFVGCGIDVIQIQAGKATFEALKKKGKSVTVIDNCCCGLPPYTYGDMDNTKMLARKNLDAFEKLDVDVIVTDCSSCASFLKKYPKIFKDDGRDYERANKELPMIKDVVEFLYADDQGQRSGDETVSSYHDAHAAAPKGGEKKGAGAAAVIVTYHDPCHAVRGQNIKNEPREVLKKIPGVTFREMAEADWCCGGAGSYALTHYDLSQKVLDRKMNNLKKTEADILVTSCPACMIQLAYGIKRHGLKTKVFHISEMLAYKDTLH</sequence>
<comment type="catalytic activity">
    <reaction evidence="6">
        <text>glycolate + A = glyoxylate + AH2</text>
        <dbReference type="Rhea" id="RHEA:21264"/>
        <dbReference type="ChEBI" id="CHEBI:13193"/>
        <dbReference type="ChEBI" id="CHEBI:17499"/>
        <dbReference type="ChEBI" id="CHEBI:29805"/>
        <dbReference type="ChEBI" id="CHEBI:36655"/>
        <dbReference type="EC" id="1.1.99.14"/>
    </reaction>
</comment>
<feature type="domain" description="4Fe-4S ferredoxin-type" evidence="7">
    <location>
        <begin position="3"/>
        <end position="34"/>
    </location>
</feature>
<evidence type="ECO:0000256" key="1">
    <source>
        <dbReference type="ARBA" id="ARBA00022485"/>
    </source>
</evidence>
<dbReference type="SUPFAM" id="SSF46548">
    <property type="entry name" value="alpha-helical ferredoxin"/>
    <property type="match status" value="1"/>
</dbReference>
<keyword evidence="3" id="KW-0677">Repeat</keyword>
<dbReference type="PANTHER" id="PTHR32479:SF17">
    <property type="entry name" value="GLYCOLATE OXIDASE IRON-SULFUR SUBUNIT"/>
    <property type="match status" value="1"/>
</dbReference>
<dbReference type="InterPro" id="IPR017900">
    <property type="entry name" value="4Fe4S_Fe_S_CS"/>
</dbReference>
<dbReference type="EMBL" id="AP025516">
    <property type="protein sequence ID" value="BDD87896.1"/>
    <property type="molecule type" value="Genomic_DNA"/>
</dbReference>
<evidence type="ECO:0000256" key="5">
    <source>
        <dbReference type="ARBA" id="ARBA00023014"/>
    </source>
</evidence>
<dbReference type="InterPro" id="IPR017896">
    <property type="entry name" value="4Fe4S_Fe-S-bd"/>
</dbReference>
<dbReference type="Gene3D" id="1.10.1060.10">
    <property type="entry name" value="Alpha-helical ferredoxin"/>
    <property type="match status" value="1"/>
</dbReference>
<keyword evidence="4 6" id="KW-0408">Iron</keyword>
<keyword evidence="2 6" id="KW-0479">Metal-binding</keyword>
<keyword evidence="9" id="KW-1185">Reference proteome</keyword>
<dbReference type="InterPro" id="IPR009051">
    <property type="entry name" value="Helical_ferredxn"/>
</dbReference>
<keyword evidence="1 6" id="KW-0004">4Fe-4S</keyword>
<dbReference type="Pfam" id="PF13183">
    <property type="entry name" value="Fer4_8"/>
    <property type="match status" value="1"/>
</dbReference>
<dbReference type="Proteomes" id="UP000830055">
    <property type="component" value="Chromosome"/>
</dbReference>
<name>A0ABN6M4T6_9BACT</name>
<evidence type="ECO:0000256" key="2">
    <source>
        <dbReference type="ARBA" id="ARBA00022723"/>
    </source>
</evidence>
<organism evidence="8 9">
    <name type="scientific">Desulfofustis limnaeus</name>
    <dbReference type="NCBI Taxonomy" id="2740163"/>
    <lineage>
        <taxon>Bacteria</taxon>
        <taxon>Pseudomonadati</taxon>
        <taxon>Thermodesulfobacteriota</taxon>
        <taxon>Desulfobulbia</taxon>
        <taxon>Desulfobulbales</taxon>
        <taxon>Desulfocapsaceae</taxon>
        <taxon>Desulfofustis</taxon>
    </lineage>
</organism>
<evidence type="ECO:0000313" key="8">
    <source>
        <dbReference type="EMBL" id="BDD87896.1"/>
    </source>
</evidence>
<evidence type="ECO:0000256" key="6">
    <source>
        <dbReference type="PIRNR" id="PIRNR000139"/>
    </source>
</evidence>
<evidence type="ECO:0000259" key="7">
    <source>
        <dbReference type="PROSITE" id="PS51379"/>
    </source>
</evidence>
<evidence type="ECO:0000313" key="9">
    <source>
        <dbReference type="Proteomes" id="UP000830055"/>
    </source>
</evidence>
<dbReference type="Pfam" id="PF02754">
    <property type="entry name" value="CCG"/>
    <property type="match status" value="2"/>
</dbReference>
<accession>A0ABN6M4T6</accession>
<dbReference type="PROSITE" id="PS00198">
    <property type="entry name" value="4FE4S_FER_1"/>
    <property type="match status" value="1"/>
</dbReference>
<reference evidence="8 9" key="1">
    <citation type="submission" date="2022-01" db="EMBL/GenBank/DDBJ databases">
        <title>Desulfofustis limnae sp. nov., a novel mesophilic sulfate-reducing bacterium isolated from marsh soil.</title>
        <authorList>
            <person name="Watanabe M."/>
            <person name="Takahashi A."/>
            <person name="Kojima H."/>
            <person name="Fukui M."/>
        </authorList>
    </citation>
    <scope>NUCLEOTIDE SEQUENCE [LARGE SCALE GENOMIC DNA]</scope>
    <source>
        <strain evidence="8 9">PPLL</strain>
    </source>
</reference>
<dbReference type="RefSeq" id="WP_284151298.1">
    <property type="nucleotide sequence ID" value="NZ_AP025516.1"/>
</dbReference>
<dbReference type="InterPro" id="IPR004017">
    <property type="entry name" value="Cys_rich_dom"/>
</dbReference>
<comment type="function">
    <text evidence="6">Component of a complex that catalyzes the oxidation of glycolate to glyoxylate.</text>
</comment>
<keyword evidence="5 6" id="KW-0411">Iron-sulfur</keyword>
<gene>
    <name evidence="8" type="ORF">DPPLL_22610</name>
</gene>
<dbReference type="PANTHER" id="PTHR32479">
    <property type="entry name" value="GLYCOLATE OXIDASE IRON-SULFUR SUBUNIT"/>
    <property type="match status" value="1"/>
</dbReference>
<keyword evidence="6" id="KW-0813">Transport</keyword>
<comment type="cofactor">
    <cofactor evidence="6">
        <name>[4Fe-4S] cluster</name>
        <dbReference type="ChEBI" id="CHEBI:49883"/>
    </cofactor>
    <text evidence="6">Binds 2 [4Fe-4S] clusters.</text>
</comment>
<dbReference type="PROSITE" id="PS51379">
    <property type="entry name" value="4FE4S_FER_2"/>
    <property type="match status" value="1"/>
</dbReference>